<dbReference type="EMBL" id="VNHS01000023">
    <property type="protein sequence ID" value="TYP67714.1"/>
    <property type="molecule type" value="Genomic_DNA"/>
</dbReference>
<dbReference type="Proteomes" id="UP000323257">
    <property type="component" value="Unassembled WGS sequence"/>
</dbReference>
<proteinExistence type="predicted"/>
<feature type="non-terminal residue" evidence="1">
    <location>
        <position position="1"/>
    </location>
</feature>
<keyword evidence="2" id="KW-1185">Reference proteome</keyword>
<dbReference type="AlphaFoldDB" id="A0A5S5BL60"/>
<sequence length="185" mass="21131">TEQSARRPVLKWIDEPHKIVGAIEDRASGTAVEFRKYRVKSLFTGHSIDQMGKAANALLDGGACITSYKTERETELKRFSHAFAPYTDAKALYASLPDKHVAINKVRLPSGKDAPAFIADMVPPPAKVKDRSHVWQACAERYGRPWKEVRDKIQAKRAQYAQLDMEWHSRLVEEDDSQKKRRKNR</sequence>
<reference evidence="1 2" key="1">
    <citation type="submission" date="2019-07" db="EMBL/GenBank/DDBJ databases">
        <title>Genomic Encyclopedia of Type Strains, Phase III (KMG-III): the genomes of soil and plant-associated and newly described type strains.</title>
        <authorList>
            <person name="Whitman W."/>
        </authorList>
    </citation>
    <scope>NUCLEOTIDE SEQUENCE [LARGE SCALE GENOMIC DNA]</scope>
    <source>
        <strain evidence="1 2">BL24</strain>
    </source>
</reference>
<evidence type="ECO:0000313" key="2">
    <source>
        <dbReference type="Proteomes" id="UP000323257"/>
    </source>
</evidence>
<organism evidence="1 2">
    <name type="scientific">Paenibacillus methanolicus</name>
    <dbReference type="NCBI Taxonomy" id="582686"/>
    <lineage>
        <taxon>Bacteria</taxon>
        <taxon>Bacillati</taxon>
        <taxon>Bacillota</taxon>
        <taxon>Bacilli</taxon>
        <taxon>Bacillales</taxon>
        <taxon>Paenibacillaceae</taxon>
        <taxon>Paenibacillus</taxon>
    </lineage>
</organism>
<protein>
    <submittedName>
        <fullName evidence="1">Uncharacterized protein</fullName>
    </submittedName>
</protein>
<accession>A0A5S5BL60</accession>
<evidence type="ECO:0000313" key="1">
    <source>
        <dbReference type="EMBL" id="TYP67714.1"/>
    </source>
</evidence>
<comment type="caution">
    <text evidence="1">The sequence shown here is derived from an EMBL/GenBank/DDBJ whole genome shotgun (WGS) entry which is preliminary data.</text>
</comment>
<gene>
    <name evidence="1" type="ORF">BCM02_12339</name>
</gene>
<name>A0A5S5BL60_9BACL</name>
<dbReference type="RefSeq" id="WP_187434569.1">
    <property type="nucleotide sequence ID" value="NZ_VNHS01000023.1"/>
</dbReference>